<evidence type="ECO:0000313" key="2">
    <source>
        <dbReference type="EMBL" id="EPS35064.1"/>
    </source>
</evidence>
<organism evidence="2 3">
    <name type="scientific">Dactylellina haptotyla (strain CBS 200.50)</name>
    <name type="common">Nematode-trapping fungus</name>
    <name type="synonym">Monacrosporium haptotylum</name>
    <dbReference type="NCBI Taxonomy" id="1284197"/>
    <lineage>
        <taxon>Eukaryota</taxon>
        <taxon>Fungi</taxon>
        <taxon>Dikarya</taxon>
        <taxon>Ascomycota</taxon>
        <taxon>Pezizomycotina</taxon>
        <taxon>Orbiliomycetes</taxon>
        <taxon>Orbiliales</taxon>
        <taxon>Orbiliaceae</taxon>
        <taxon>Dactylellina</taxon>
    </lineage>
</organism>
<evidence type="ECO:0000313" key="3">
    <source>
        <dbReference type="Proteomes" id="UP000015100"/>
    </source>
</evidence>
<gene>
    <name evidence="2" type="ORF">H072_11596</name>
</gene>
<protein>
    <submittedName>
        <fullName evidence="2">Uncharacterized protein</fullName>
    </submittedName>
</protein>
<feature type="compositionally biased region" description="Polar residues" evidence="1">
    <location>
        <begin position="228"/>
        <end position="237"/>
    </location>
</feature>
<dbReference type="EMBL" id="AQGS01001233">
    <property type="protein sequence ID" value="EPS35064.1"/>
    <property type="molecule type" value="Genomic_DNA"/>
</dbReference>
<proteinExistence type="predicted"/>
<accession>S7ZX71</accession>
<name>S7ZX71_DACHA</name>
<feature type="region of interest" description="Disordered" evidence="1">
    <location>
        <begin position="209"/>
        <end position="237"/>
    </location>
</feature>
<dbReference type="AlphaFoldDB" id="S7ZX71"/>
<evidence type="ECO:0000256" key="1">
    <source>
        <dbReference type="SAM" id="MobiDB-lite"/>
    </source>
</evidence>
<reference evidence="2 3" key="1">
    <citation type="journal article" date="2013" name="PLoS Genet.">
        <title>Genomic mechanisms accounting for the adaptation to parasitism in nematode-trapping fungi.</title>
        <authorList>
            <person name="Meerupati T."/>
            <person name="Andersson K.M."/>
            <person name="Friman E."/>
            <person name="Kumar D."/>
            <person name="Tunlid A."/>
            <person name="Ahren D."/>
        </authorList>
    </citation>
    <scope>NUCLEOTIDE SEQUENCE [LARGE SCALE GENOMIC DNA]</scope>
    <source>
        <strain evidence="2 3">CBS 200.50</strain>
    </source>
</reference>
<comment type="caution">
    <text evidence="2">The sequence shown here is derived from an EMBL/GenBank/DDBJ whole genome shotgun (WGS) entry which is preliminary data.</text>
</comment>
<sequence length="237" mass="27625">MKQTHEDCVTFAESAVRTLRASHPEYNKYNIVCFEGDAEYYFVNVAYAYTEVLSNFGVRFFYHTYVFESGYMLPHYENGWNFQCSGWFAPFNIPNVTVFVPAWRGQKDANYLWEYAGQPNIKNIDDWNARIKLNYWTNLDKKYRNWGKSDSFYEYCAWNGIADIGDIQIGWCDFSYVYRKEDVREAVPPDGETPDDDTESVFLNLEDIPEPTSKSVKMSAEEAKLATPSATENMNKN</sequence>
<dbReference type="HOGENOM" id="CLU_1170604_0_0_1"/>
<keyword evidence="3" id="KW-1185">Reference proteome</keyword>
<dbReference type="Proteomes" id="UP000015100">
    <property type="component" value="Unassembled WGS sequence"/>
</dbReference>
<reference evidence="3" key="2">
    <citation type="submission" date="2013-04" db="EMBL/GenBank/DDBJ databases">
        <title>Genomic mechanisms accounting for the adaptation to parasitism in nematode-trapping fungi.</title>
        <authorList>
            <person name="Ahren D.G."/>
        </authorList>
    </citation>
    <scope>NUCLEOTIDE SEQUENCE [LARGE SCALE GENOMIC DNA]</scope>
    <source>
        <strain evidence="3">CBS 200.50</strain>
    </source>
</reference>